<dbReference type="InterPro" id="IPR052555">
    <property type="entry name" value="dCTP_Pyrophosphatase"/>
</dbReference>
<dbReference type="PIRSF" id="PIRSF029826">
    <property type="entry name" value="UCP029826_pph"/>
    <property type="match status" value="1"/>
</dbReference>
<dbReference type="GO" id="GO:0047429">
    <property type="term" value="F:nucleoside triphosphate diphosphatase activity"/>
    <property type="evidence" value="ECO:0007669"/>
    <property type="project" value="InterPro"/>
</dbReference>
<keyword evidence="2" id="KW-0378">Hydrolase</keyword>
<evidence type="ECO:0000256" key="1">
    <source>
        <dbReference type="SAM" id="MobiDB-lite"/>
    </source>
</evidence>
<dbReference type="SUPFAM" id="SSF101386">
    <property type="entry name" value="all-alpha NTP pyrophosphatases"/>
    <property type="match status" value="1"/>
</dbReference>
<proteinExistence type="predicted"/>
<feature type="region of interest" description="Disordered" evidence="1">
    <location>
        <begin position="98"/>
        <end position="118"/>
    </location>
</feature>
<dbReference type="RefSeq" id="WP_179824504.1">
    <property type="nucleotide sequence ID" value="NZ_JACCCO010000002.1"/>
</dbReference>
<name>A0A852UWU8_9ACTN</name>
<feature type="compositionally biased region" description="Basic residues" evidence="1">
    <location>
        <begin position="109"/>
        <end position="118"/>
    </location>
</feature>
<protein>
    <submittedName>
        <fullName evidence="2">NTP pyrophosphatase (Non-canonical NTP hydrolase)</fullName>
    </submittedName>
</protein>
<organism evidence="2 3">
    <name type="scientific">Streptosporangium sandarakinum</name>
    <dbReference type="NCBI Taxonomy" id="1260955"/>
    <lineage>
        <taxon>Bacteria</taxon>
        <taxon>Bacillati</taxon>
        <taxon>Actinomycetota</taxon>
        <taxon>Actinomycetes</taxon>
        <taxon>Streptosporangiales</taxon>
        <taxon>Streptosporangiaceae</taxon>
        <taxon>Streptosporangium</taxon>
    </lineage>
</organism>
<evidence type="ECO:0000313" key="3">
    <source>
        <dbReference type="Proteomes" id="UP000576393"/>
    </source>
</evidence>
<dbReference type="Proteomes" id="UP000576393">
    <property type="component" value="Unassembled WGS sequence"/>
</dbReference>
<dbReference type="Gene3D" id="1.10.287.1080">
    <property type="entry name" value="MazG-like"/>
    <property type="match status" value="1"/>
</dbReference>
<sequence>MTELEDLADRLRRFARERDWEQFHTPKNLAMAFAGEAGELVAEFQWLTPEESAAVMDDPQAAERVRSELADVVTYLVRLADVLGVDLVEATHAKIDQNERRFPVEASRGRARKAPPFA</sequence>
<keyword evidence="3" id="KW-1185">Reference proteome</keyword>
<accession>A0A852UWU8</accession>
<reference evidence="2 3" key="1">
    <citation type="submission" date="2020-07" db="EMBL/GenBank/DDBJ databases">
        <title>Sequencing the genomes of 1000 actinobacteria strains.</title>
        <authorList>
            <person name="Klenk H.-P."/>
        </authorList>
    </citation>
    <scope>NUCLEOTIDE SEQUENCE [LARGE SCALE GENOMIC DNA]</scope>
    <source>
        <strain evidence="2 3">DSM 45763</strain>
    </source>
</reference>
<gene>
    <name evidence="2" type="ORF">HDA43_004348</name>
</gene>
<dbReference type="EMBL" id="JACCCO010000002">
    <property type="protein sequence ID" value="NYF42147.1"/>
    <property type="molecule type" value="Genomic_DNA"/>
</dbReference>
<dbReference type="GO" id="GO:0009143">
    <property type="term" value="P:nucleoside triphosphate catabolic process"/>
    <property type="evidence" value="ECO:0007669"/>
    <property type="project" value="InterPro"/>
</dbReference>
<dbReference type="PANTHER" id="PTHR46523">
    <property type="entry name" value="DCTP PYROPHOSPHATASE 1"/>
    <property type="match status" value="1"/>
</dbReference>
<dbReference type="CDD" id="cd11537">
    <property type="entry name" value="NTP-PPase_RS21-C6_like"/>
    <property type="match status" value="1"/>
</dbReference>
<dbReference type="Pfam" id="PF12643">
    <property type="entry name" value="MazG-like"/>
    <property type="match status" value="1"/>
</dbReference>
<dbReference type="PANTHER" id="PTHR46523:SF1">
    <property type="entry name" value="DCTP PYROPHOSPHATASE 1"/>
    <property type="match status" value="1"/>
</dbReference>
<dbReference type="AlphaFoldDB" id="A0A852UWU8"/>
<evidence type="ECO:0000313" key="2">
    <source>
        <dbReference type="EMBL" id="NYF42147.1"/>
    </source>
</evidence>
<comment type="caution">
    <text evidence="2">The sequence shown here is derived from an EMBL/GenBank/DDBJ whole genome shotgun (WGS) entry which is preliminary data.</text>
</comment>
<dbReference type="InterPro" id="IPR025984">
    <property type="entry name" value="DCTPP"/>
</dbReference>